<dbReference type="Proteomes" id="UP000269396">
    <property type="component" value="Unassembled WGS sequence"/>
</dbReference>
<evidence type="ECO:0000313" key="2">
    <source>
        <dbReference type="EMBL" id="VDO71813.1"/>
    </source>
</evidence>
<sequence length="64" mass="7204">MMLVQPQSSDLFQVSDPPISNVSNPIVEQHSEFDNSSSSEPTQSLESHLSPDSPLFNQQYQRLQ</sequence>
<feature type="region of interest" description="Disordered" evidence="1">
    <location>
        <begin position="1"/>
        <end position="64"/>
    </location>
</feature>
<proteinExistence type="predicted"/>
<protein>
    <submittedName>
        <fullName evidence="2">Uncharacterized protein</fullName>
    </submittedName>
</protein>
<evidence type="ECO:0000256" key="1">
    <source>
        <dbReference type="SAM" id="MobiDB-lite"/>
    </source>
</evidence>
<organism evidence="2 3">
    <name type="scientific">Schistosoma mattheei</name>
    <dbReference type="NCBI Taxonomy" id="31246"/>
    <lineage>
        <taxon>Eukaryota</taxon>
        <taxon>Metazoa</taxon>
        <taxon>Spiralia</taxon>
        <taxon>Lophotrochozoa</taxon>
        <taxon>Platyhelminthes</taxon>
        <taxon>Trematoda</taxon>
        <taxon>Digenea</taxon>
        <taxon>Strigeidida</taxon>
        <taxon>Schistosomatoidea</taxon>
        <taxon>Schistosomatidae</taxon>
        <taxon>Schistosoma</taxon>
    </lineage>
</organism>
<dbReference type="AlphaFoldDB" id="A0A3P7Z337"/>
<accession>A0A3P7Z337</accession>
<keyword evidence="3" id="KW-1185">Reference proteome</keyword>
<name>A0A3P7Z337_9TREM</name>
<feature type="compositionally biased region" description="Polar residues" evidence="1">
    <location>
        <begin position="55"/>
        <end position="64"/>
    </location>
</feature>
<reference evidence="2 3" key="1">
    <citation type="submission" date="2018-11" db="EMBL/GenBank/DDBJ databases">
        <authorList>
            <consortium name="Pathogen Informatics"/>
        </authorList>
    </citation>
    <scope>NUCLEOTIDE SEQUENCE [LARGE SCALE GENOMIC DNA]</scope>
    <source>
        <strain>Denwood</strain>
        <strain evidence="3">Zambia</strain>
    </source>
</reference>
<gene>
    <name evidence="2" type="ORF">SMTD_LOCUS625</name>
</gene>
<evidence type="ECO:0000313" key="3">
    <source>
        <dbReference type="Proteomes" id="UP000269396"/>
    </source>
</evidence>
<dbReference type="EMBL" id="UZAL01000584">
    <property type="protein sequence ID" value="VDO71813.1"/>
    <property type="molecule type" value="Genomic_DNA"/>
</dbReference>
<feature type="compositionally biased region" description="Low complexity" evidence="1">
    <location>
        <begin position="36"/>
        <end position="47"/>
    </location>
</feature>
<feature type="compositionally biased region" description="Polar residues" evidence="1">
    <location>
        <begin position="1"/>
        <end position="26"/>
    </location>
</feature>